<dbReference type="GO" id="GO:0016579">
    <property type="term" value="P:protein deubiquitination"/>
    <property type="evidence" value="ECO:0007669"/>
    <property type="project" value="InterPro"/>
</dbReference>
<keyword evidence="15" id="KW-1185">Reference proteome</keyword>
<accession>G7DSR1</accession>
<sequence>MDAPAVSRATNGQASSPIDLPRPAKRLRAADLMQDAASADEKEQDGSAGRANIGQEADSPSALARGADGEQDDAKAEDMLISARIDELDRLEAEESAARQSHRQGLAAPTTNGKRQSRSNGAASDLYLDTVNRAVLDFDFERLCSVSLSTINVYACLVCGRYFQGRGEKSQAYAHSIGEDHHVYISLDSLRVYVLPDNYQVHDPSLNDIRYLLQPVFTTSVLTRLDNALLPSYDLAGRAYLPGFVGLNNIKANSHMNVVLQALMHVVPLRDYFILNSQPAAQGQISTVPPARDSPMPPSTDPGPSVFERDQRSELVQRFGTLCRKVWNPKMFKAQVSPHDFLQEVTLASGGKFSTTEPGDPLEFLSWLLNSLHRDLGGSRKRSSSIIYEAFQGEVRLEDQAVLVMTEEGSEKPQFDLARDIHGTKSPFLFLVIDLPAPPLFQDAVNEKNIIPQVPIADILAKYDGNTTVESAGRLRRYKLNRLPPFLIMHFKRFTSNNFVEEKNPTIVNYPLKGVDMEEYIDSEAMQDDFSTVYDLVANVTHASTAGTARENTTWTVNVHTQPETAKGGEGRWFQIQDLLVEEINQQLVFLGETYIQIWERRPPLGQKNILRVQEARRQDKILSTRARIAAANVGKGPVVPASNAPKKSSKLNMGKPKVEKGDSNFEV</sequence>
<keyword evidence="7" id="KW-0862">Zinc</keyword>
<dbReference type="InterPro" id="IPR050185">
    <property type="entry name" value="Ub_carboxyl-term_hydrolase"/>
</dbReference>
<evidence type="ECO:0000256" key="2">
    <source>
        <dbReference type="ARBA" id="ARBA00009085"/>
    </source>
</evidence>
<dbReference type="PANTHER" id="PTHR21646">
    <property type="entry name" value="UBIQUITIN CARBOXYL-TERMINAL HYDROLASE"/>
    <property type="match status" value="1"/>
</dbReference>
<name>G7DSR1_MIXOS</name>
<dbReference type="EMBL" id="BABT02000008">
    <property type="protein sequence ID" value="GAA93619.1"/>
    <property type="molecule type" value="Genomic_DNA"/>
</dbReference>
<dbReference type="InterPro" id="IPR001607">
    <property type="entry name" value="Znf_UBP"/>
</dbReference>
<evidence type="ECO:0000256" key="3">
    <source>
        <dbReference type="ARBA" id="ARBA00022664"/>
    </source>
</evidence>
<dbReference type="eggNOG" id="KOG2026">
    <property type="taxonomic scope" value="Eukaryota"/>
</dbReference>
<evidence type="ECO:0000313" key="15">
    <source>
        <dbReference type="Proteomes" id="UP000009131"/>
    </source>
</evidence>
<dbReference type="OrthoDB" id="10263353at2759"/>
<dbReference type="InterPro" id="IPR038765">
    <property type="entry name" value="Papain-like_cys_pep_sf"/>
</dbReference>
<dbReference type="GO" id="GO:0008270">
    <property type="term" value="F:zinc ion binding"/>
    <property type="evidence" value="ECO:0007669"/>
    <property type="project" value="UniProtKB-KW"/>
</dbReference>
<dbReference type="FunCoup" id="G7DSR1">
    <property type="interactions" value="658"/>
</dbReference>
<dbReference type="InterPro" id="IPR028889">
    <property type="entry name" value="USP"/>
</dbReference>
<reference evidence="14 15" key="2">
    <citation type="journal article" date="2012" name="Open Biol.">
        <title>Characteristics of nucleosomes and linker DNA regions on the genome of the basidiomycete Mixia osmundae revealed by mono- and dinucleosome mapping.</title>
        <authorList>
            <person name="Nishida H."/>
            <person name="Kondo S."/>
            <person name="Matsumoto T."/>
            <person name="Suzuki Y."/>
            <person name="Yoshikawa H."/>
            <person name="Taylor T.D."/>
            <person name="Sugiyama J."/>
        </authorList>
    </citation>
    <scope>NUCLEOTIDE SEQUENCE [LARGE SCALE GENOMIC DNA]</scope>
    <source>
        <strain evidence="15">CBS 9802 / IAM 14324 / JCM 22182 / KY 12970</strain>
    </source>
</reference>
<dbReference type="GO" id="GO:0004843">
    <property type="term" value="F:cysteine-type deubiquitinase activity"/>
    <property type="evidence" value="ECO:0007669"/>
    <property type="project" value="InterPro"/>
</dbReference>
<dbReference type="PROSITE" id="PS50235">
    <property type="entry name" value="USP_3"/>
    <property type="match status" value="1"/>
</dbReference>
<comment type="similarity">
    <text evidence="2">Belongs to the peptidase C19 family.</text>
</comment>
<proteinExistence type="inferred from homology"/>
<keyword evidence="3" id="KW-0507">mRNA processing</keyword>
<dbReference type="SMART" id="SM00290">
    <property type="entry name" value="ZnF_UBP"/>
    <property type="match status" value="1"/>
</dbReference>
<feature type="region of interest" description="Disordered" evidence="11">
    <location>
        <begin position="634"/>
        <end position="668"/>
    </location>
</feature>
<feature type="region of interest" description="Disordered" evidence="11">
    <location>
        <begin position="284"/>
        <end position="306"/>
    </location>
</feature>
<comment type="subcellular location">
    <subcellularLocation>
        <location evidence="1">Nucleus</location>
    </subcellularLocation>
</comment>
<dbReference type="InParanoid" id="G7DSR1"/>
<feature type="domain" description="USP" evidence="12">
    <location>
        <begin position="245"/>
        <end position="602"/>
    </location>
</feature>
<dbReference type="RefSeq" id="XP_014570462.1">
    <property type="nucleotide sequence ID" value="XM_014714976.1"/>
</dbReference>
<feature type="region of interest" description="Disordered" evidence="11">
    <location>
        <begin position="92"/>
        <end position="120"/>
    </location>
</feature>
<feature type="domain" description="UBP-type" evidence="13">
    <location>
        <begin position="123"/>
        <end position="220"/>
    </location>
</feature>
<dbReference type="Gene3D" id="3.30.40.10">
    <property type="entry name" value="Zinc/RING finger domain, C3HC4 (zinc finger)"/>
    <property type="match status" value="1"/>
</dbReference>
<dbReference type="Pfam" id="PF02148">
    <property type="entry name" value="zf-UBP"/>
    <property type="match status" value="1"/>
</dbReference>
<keyword evidence="6 10" id="KW-0863">Zinc-finger</keyword>
<keyword evidence="4" id="KW-0479">Metal-binding</keyword>
<evidence type="ECO:0000256" key="8">
    <source>
        <dbReference type="ARBA" id="ARBA00023187"/>
    </source>
</evidence>
<dbReference type="HOGENOM" id="CLU_016848_4_1_1"/>
<keyword evidence="9" id="KW-0539">Nucleus</keyword>
<dbReference type="OMA" id="QLRRFKC"/>
<evidence type="ECO:0000313" key="14">
    <source>
        <dbReference type="EMBL" id="GAA93619.1"/>
    </source>
</evidence>
<dbReference type="FunFam" id="3.30.40.10:FF:000068">
    <property type="entry name" value="U4/U6.U5 tri-snRNP-associated protein 2"/>
    <property type="match status" value="1"/>
</dbReference>
<evidence type="ECO:0000256" key="1">
    <source>
        <dbReference type="ARBA" id="ARBA00004123"/>
    </source>
</evidence>
<comment type="caution">
    <text evidence="14">The sequence shown here is derived from an EMBL/GenBank/DDBJ whole genome shotgun (WGS) entry which is preliminary data.</text>
</comment>
<evidence type="ECO:0000256" key="10">
    <source>
        <dbReference type="PROSITE-ProRule" id="PRU00502"/>
    </source>
</evidence>
<dbReference type="SUPFAM" id="SSF57850">
    <property type="entry name" value="RING/U-box"/>
    <property type="match status" value="1"/>
</dbReference>
<dbReference type="Pfam" id="PF00443">
    <property type="entry name" value="UCH"/>
    <property type="match status" value="1"/>
</dbReference>
<feature type="region of interest" description="Disordered" evidence="11">
    <location>
        <begin position="1"/>
        <end position="74"/>
    </location>
</feature>
<feature type="compositionally biased region" description="Polar residues" evidence="11">
    <location>
        <begin position="109"/>
        <end position="120"/>
    </location>
</feature>
<evidence type="ECO:0000256" key="11">
    <source>
        <dbReference type="SAM" id="MobiDB-lite"/>
    </source>
</evidence>
<dbReference type="CDD" id="cd02669">
    <property type="entry name" value="Peptidase_C19M"/>
    <property type="match status" value="1"/>
</dbReference>
<dbReference type="GO" id="GO:0005681">
    <property type="term" value="C:spliceosomal complex"/>
    <property type="evidence" value="ECO:0007669"/>
    <property type="project" value="UniProtKB-KW"/>
</dbReference>
<dbReference type="MEROPS" id="C19.972"/>
<dbReference type="SUPFAM" id="SSF54001">
    <property type="entry name" value="Cysteine proteinases"/>
    <property type="match status" value="1"/>
</dbReference>
<keyword evidence="8" id="KW-0508">mRNA splicing</keyword>
<dbReference type="InterPro" id="IPR013083">
    <property type="entry name" value="Znf_RING/FYVE/PHD"/>
</dbReference>
<feature type="compositionally biased region" description="Basic and acidic residues" evidence="11">
    <location>
        <begin position="657"/>
        <end position="668"/>
    </location>
</feature>
<keyword evidence="5" id="KW-0747">Spliceosome</keyword>
<reference evidence="14 15" key="1">
    <citation type="journal article" date="2011" name="J. Gen. Appl. Microbiol.">
        <title>Draft genome sequencing of the enigmatic basidiomycete Mixia osmundae.</title>
        <authorList>
            <person name="Nishida H."/>
            <person name="Nagatsuka Y."/>
            <person name="Sugiyama J."/>
        </authorList>
    </citation>
    <scope>NUCLEOTIDE SEQUENCE [LARGE SCALE GENOMIC DNA]</scope>
    <source>
        <strain evidence="15">CBS 9802 / IAM 14324 / JCM 22182 / KY 12970</strain>
    </source>
</reference>
<dbReference type="InterPro" id="IPR033809">
    <property type="entry name" value="USP39"/>
</dbReference>
<organism evidence="14 15">
    <name type="scientific">Mixia osmundae (strain CBS 9802 / IAM 14324 / JCM 22182 / KY 12970)</name>
    <dbReference type="NCBI Taxonomy" id="764103"/>
    <lineage>
        <taxon>Eukaryota</taxon>
        <taxon>Fungi</taxon>
        <taxon>Dikarya</taxon>
        <taxon>Basidiomycota</taxon>
        <taxon>Pucciniomycotina</taxon>
        <taxon>Mixiomycetes</taxon>
        <taxon>Mixiales</taxon>
        <taxon>Mixiaceae</taxon>
        <taxon>Mixia</taxon>
    </lineage>
</organism>
<dbReference type="STRING" id="764103.G7DSR1"/>
<evidence type="ECO:0000259" key="13">
    <source>
        <dbReference type="PROSITE" id="PS50271"/>
    </source>
</evidence>
<dbReference type="PROSITE" id="PS50271">
    <property type="entry name" value="ZF_UBP"/>
    <property type="match status" value="1"/>
</dbReference>
<dbReference type="PANTHER" id="PTHR21646:SF16">
    <property type="entry name" value="U4_U6.U5 TRI-SNRNP-ASSOCIATED PROTEIN 2"/>
    <property type="match status" value="1"/>
</dbReference>
<gene>
    <name evidence="14" type="primary">Mo00263</name>
    <name evidence="14" type="ORF">E5Q_00263</name>
</gene>
<evidence type="ECO:0000256" key="7">
    <source>
        <dbReference type="ARBA" id="ARBA00022833"/>
    </source>
</evidence>
<evidence type="ECO:0000256" key="9">
    <source>
        <dbReference type="ARBA" id="ARBA00023242"/>
    </source>
</evidence>
<dbReference type="AlphaFoldDB" id="G7DSR1"/>
<evidence type="ECO:0000256" key="5">
    <source>
        <dbReference type="ARBA" id="ARBA00022728"/>
    </source>
</evidence>
<protein>
    <recommendedName>
        <fullName evidence="16">USP domain-containing protein</fullName>
    </recommendedName>
</protein>
<dbReference type="GO" id="GO:0000245">
    <property type="term" value="P:spliceosomal complex assembly"/>
    <property type="evidence" value="ECO:0007669"/>
    <property type="project" value="InterPro"/>
</dbReference>
<evidence type="ECO:0000256" key="4">
    <source>
        <dbReference type="ARBA" id="ARBA00022723"/>
    </source>
</evidence>
<dbReference type="InterPro" id="IPR001394">
    <property type="entry name" value="Peptidase_C19_UCH"/>
</dbReference>
<dbReference type="Proteomes" id="UP000009131">
    <property type="component" value="Unassembled WGS sequence"/>
</dbReference>
<evidence type="ECO:0000259" key="12">
    <source>
        <dbReference type="PROSITE" id="PS50235"/>
    </source>
</evidence>
<dbReference type="Gene3D" id="3.90.70.10">
    <property type="entry name" value="Cysteine proteinases"/>
    <property type="match status" value="1"/>
</dbReference>
<evidence type="ECO:0000256" key="6">
    <source>
        <dbReference type="ARBA" id="ARBA00022771"/>
    </source>
</evidence>
<evidence type="ECO:0008006" key="16">
    <source>
        <dbReference type="Google" id="ProtNLM"/>
    </source>
</evidence>